<evidence type="ECO:0000313" key="2">
    <source>
        <dbReference type="Proteomes" id="UP000688137"/>
    </source>
</evidence>
<proteinExistence type="predicted"/>
<gene>
    <name evidence="1" type="ORF">PPRIM_AZ9-3.1.T0400095</name>
</gene>
<comment type="caution">
    <text evidence="1">The sequence shown here is derived from an EMBL/GenBank/DDBJ whole genome shotgun (WGS) entry which is preliminary data.</text>
</comment>
<evidence type="ECO:0000313" key="1">
    <source>
        <dbReference type="EMBL" id="CAD8067067.1"/>
    </source>
</evidence>
<dbReference type="Proteomes" id="UP000688137">
    <property type="component" value="Unassembled WGS sequence"/>
</dbReference>
<sequence length="78" mass="9150">MGCSINKKQSSSNQTNNIKITNDNFEQYLKSMGSFAESNDIRRAKAFYQLQKNPIILRRMNKSKEKLDELDQDKMFLN</sequence>
<name>A0A8S1LH11_PARPR</name>
<dbReference type="AlphaFoldDB" id="A0A8S1LH11"/>
<protein>
    <submittedName>
        <fullName evidence="1">Uncharacterized protein</fullName>
    </submittedName>
</protein>
<dbReference type="EMBL" id="CAJJDM010000039">
    <property type="protein sequence ID" value="CAD8067067.1"/>
    <property type="molecule type" value="Genomic_DNA"/>
</dbReference>
<keyword evidence="2" id="KW-1185">Reference proteome</keyword>
<dbReference type="OMA" id="QRRMNKS"/>
<organism evidence="1 2">
    <name type="scientific">Paramecium primaurelia</name>
    <dbReference type="NCBI Taxonomy" id="5886"/>
    <lineage>
        <taxon>Eukaryota</taxon>
        <taxon>Sar</taxon>
        <taxon>Alveolata</taxon>
        <taxon>Ciliophora</taxon>
        <taxon>Intramacronucleata</taxon>
        <taxon>Oligohymenophorea</taxon>
        <taxon>Peniculida</taxon>
        <taxon>Parameciidae</taxon>
        <taxon>Paramecium</taxon>
    </lineage>
</organism>
<reference evidence="1" key="1">
    <citation type="submission" date="2021-01" db="EMBL/GenBank/DDBJ databases">
        <authorList>
            <consortium name="Genoscope - CEA"/>
            <person name="William W."/>
        </authorList>
    </citation>
    <scope>NUCLEOTIDE SEQUENCE</scope>
</reference>
<accession>A0A8S1LH11</accession>